<sequence>MAFIHTSSVECAKSELDLFEIPPTQTSVEKSFYVEVQPLSAITDTSPLEFYIAGSGEHYLDLNNTLLYITCRILKNDNTIPADGARVSLINYPIATLFNQLDVTLGDRLISQSNNLYAYRAYIETILNYSTDALSTQFTAGLFYKDTPGQHHTRVLDGDNEGFTKRARLMERGKTIELLGILHGDIFQQDKLLLSGLDLKIKLTRNKDLFCLMSSEVDPFKVQILNASLFVKRVQVSPAVRIGHAQGLLTSNAKYIIDRVSMKVFSIPAGSRVCNQENLFLGQLPKLVILGFVDNESFSGAYNRNPLCFYHNYVCFAALYVDGIQIPSKPYLAEFENGNAIREYMSLVQIAGKKSVDSGFLIDRESFLGGYTLFGFDLTPDQESSSHFSLIRNGNLRAEIRFSRALDRTVNMIVYGVFDNIIEVNQRREVLYDFL</sequence>
<organism evidence="1 2">
    <name type="scientific">Xenopus tropicalis</name>
    <name type="common">Western clawed frog</name>
    <name type="synonym">Silurana tropicalis</name>
    <dbReference type="NCBI Taxonomy" id="8364"/>
    <lineage>
        <taxon>Eukaryota</taxon>
        <taxon>Metazoa</taxon>
        <taxon>Chordata</taxon>
        <taxon>Craniata</taxon>
        <taxon>Vertebrata</taxon>
        <taxon>Euteleostomi</taxon>
        <taxon>Amphibia</taxon>
        <taxon>Batrachia</taxon>
        <taxon>Anura</taxon>
        <taxon>Pipoidea</taxon>
        <taxon>Pipidae</taxon>
        <taxon>Xenopodinae</taxon>
        <taxon>Xenopus</taxon>
        <taxon>Silurana</taxon>
    </lineage>
</organism>
<name>A0A8J1IVU2_XENTR</name>
<evidence type="ECO:0000313" key="1">
    <source>
        <dbReference type="Proteomes" id="UP000008143"/>
    </source>
</evidence>
<dbReference type="OrthoDB" id="9880217at2759"/>
<dbReference type="Proteomes" id="UP000008143">
    <property type="component" value="Chromosome 9"/>
</dbReference>
<dbReference type="OMA" id="YIGLNID"/>
<dbReference type="AGR" id="Xenbase:XB-GENE-29093371"/>
<dbReference type="RefSeq" id="XP_031749718.1">
    <property type="nucleotide sequence ID" value="XM_031893858.1"/>
</dbReference>
<dbReference type="GO" id="GO:0009263">
    <property type="term" value="P:deoxyribonucleotide biosynthetic process"/>
    <property type="evidence" value="ECO:0007669"/>
    <property type="project" value="InterPro"/>
</dbReference>
<proteinExistence type="predicted"/>
<dbReference type="KEGG" id="xtr:116407818"/>
<dbReference type="PANTHER" id="PTHR23409">
    <property type="entry name" value="RIBONUCLEOSIDE-DIPHOSPHATE REDUCTASE SMALL CHAIN"/>
    <property type="match status" value="1"/>
</dbReference>
<protein>
    <submittedName>
        <fullName evidence="2">Uncharacterized protein F54H12.2-like</fullName>
    </submittedName>
</protein>
<dbReference type="InterPro" id="IPR000358">
    <property type="entry name" value="RNR_small_fam"/>
</dbReference>
<dbReference type="PANTHER" id="PTHR23409:SF21">
    <property type="entry name" value="CAPSID PROTEIN"/>
    <property type="match status" value="1"/>
</dbReference>
<evidence type="ECO:0000313" key="2">
    <source>
        <dbReference type="RefSeq" id="XP_031749718.1"/>
    </source>
</evidence>
<dbReference type="AlphaFoldDB" id="A0A8J1IVU2"/>
<reference evidence="2" key="1">
    <citation type="submission" date="2025-08" db="UniProtKB">
        <authorList>
            <consortium name="RefSeq"/>
        </authorList>
    </citation>
    <scope>IDENTIFICATION</scope>
    <source>
        <strain evidence="2">Nigerian</strain>
        <tissue evidence="2">Liver and blood</tissue>
    </source>
</reference>
<dbReference type="Xenbase" id="XB-GENE-29093371">
    <property type="gene designation" value="LOC116407818"/>
</dbReference>
<evidence type="ECO:0000313" key="3">
    <source>
        <dbReference type="Xenbase" id="XB-GENE-29093371"/>
    </source>
</evidence>
<keyword evidence="1" id="KW-1185">Reference proteome</keyword>
<accession>A0A8J1IVU2</accession>
<dbReference type="GeneID" id="116407818"/>
<gene>
    <name evidence="2 3" type="primary">LOC116407818</name>
</gene>